<sequence length="70" mass="7532">MTASETLRNSASAEGVSEALEMLHSGQHRYIRLDWNIGSDEFFRLASACADAGAEVKQDTGAFVIVAEEA</sequence>
<dbReference type="OrthoDB" id="6520322at2"/>
<dbReference type="AlphaFoldDB" id="A0A2N5DW04"/>
<name>A0A2N5DW04_9GAMM</name>
<dbReference type="EMBL" id="PJZH01000024">
    <property type="protein sequence ID" value="PLR31314.1"/>
    <property type="molecule type" value="Genomic_DNA"/>
</dbReference>
<evidence type="ECO:0000313" key="1">
    <source>
        <dbReference type="EMBL" id="PLR31314.1"/>
    </source>
</evidence>
<protein>
    <submittedName>
        <fullName evidence="1">Uncharacterized protein</fullName>
    </submittedName>
</protein>
<gene>
    <name evidence="1" type="ORF">CYR32_17035</name>
</gene>
<proteinExistence type="predicted"/>
<dbReference type="RefSeq" id="WP_101826349.1">
    <property type="nucleotide sequence ID" value="NZ_PJZH01000024.1"/>
</dbReference>
<reference evidence="1 2" key="1">
    <citation type="submission" date="2017-12" db="EMBL/GenBank/DDBJ databases">
        <title>Characterization of six clinical isolates of Enterochimera gen. nov., a novel genus of the Yersiniaciae family and the three species Enterochimera arupensis sp. nov., Enterochimera coloradensis sp. nov, and Enterochimera californica sp. nov.</title>
        <authorList>
            <person name="Rossi A."/>
            <person name="Fisher M."/>
        </authorList>
    </citation>
    <scope>NUCLEOTIDE SEQUENCE [LARGE SCALE GENOMIC DNA]</scope>
    <source>
        <strain evidence="2">2016-Iso4</strain>
    </source>
</reference>
<organism evidence="1 2">
    <name type="scientific">Chimaeribacter coloradensis</name>
    <dbReference type="NCBI Taxonomy" id="2060068"/>
    <lineage>
        <taxon>Bacteria</taxon>
        <taxon>Pseudomonadati</taxon>
        <taxon>Pseudomonadota</taxon>
        <taxon>Gammaproteobacteria</taxon>
        <taxon>Enterobacterales</taxon>
        <taxon>Yersiniaceae</taxon>
        <taxon>Chimaeribacter</taxon>
    </lineage>
</organism>
<keyword evidence="2" id="KW-1185">Reference proteome</keyword>
<dbReference type="Proteomes" id="UP000234503">
    <property type="component" value="Unassembled WGS sequence"/>
</dbReference>
<accession>A0A2N5DW04</accession>
<evidence type="ECO:0000313" key="2">
    <source>
        <dbReference type="Proteomes" id="UP000234503"/>
    </source>
</evidence>
<comment type="caution">
    <text evidence="1">The sequence shown here is derived from an EMBL/GenBank/DDBJ whole genome shotgun (WGS) entry which is preliminary data.</text>
</comment>